<dbReference type="AlphaFoldDB" id="A0A0L0S2B9"/>
<keyword evidence="1" id="KW-0732">Signal</keyword>
<feature type="chain" id="PRO_5005547789" evidence="1">
    <location>
        <begin position="29"/>
        <end position="261"/>
    </location>
</feature>
<name>A0A0L0S2B9_ALLM3</name>
<keyword evidence="3" id="KW-1185">Reference proteome</keyword>
<dbReference type="EMBL" id="GG745330">
    <property type="protein sequence ID" value="KNE56698.1"/>
    <property type="molecule type" value="Genomic_DNA"/>
</dbReference>
<evidence type="ECO:0000313" key="2">
    <source>
        <dbReference type="EMBL" id="KNE56698.1"/>
    </source>
</evidence>
<evidence type="ECO:0000256" key="1">
    <source>
        <dbReference type="SAM" id="SignalP"/>
    </source>
</evidence>
<sequence>MNKLASLLFFLFPAVVIVLMVVAGIAHARSATWPTPPPSQTIIPKLVPFSTPNRGDSVTKGVDGSLTINRRAVVKAAPQESAKGPEVSEFGFIVAHPGIPFPNWAVFVTVSVTFSAWAKVPGPAAPPGTSLRAPDCAIASRLIEVVDERGKFDKMKSTYGTPGETLTLRGTTYVWAVKQERFRPMIRIKYTHASAGPGQYCLDESYLQVQDFKVILHALDPVTNKPVAYSLADEVAAEVGDEDEYENDDATRFSMAEDVWV</sequence>
<dbReference type="Proteomes" id="UP000054350">
    <property type="component" value="Unassembled WGS sequence"/>
</dbReference>
<evidence type="ECO:0000313" key="3">
    <source>
        <dbReference type="Proteomes" id="UP000054350"/>
    </source>
</evidence>
<feature type="signal peptide" evidence="1">
    <location>
        <begin position="1"/>
        <end position="28"/>
    </location>
</feature>
<reference evidence="2 3" key="1">
    <citation type="submission" date="2009-11" db="EMBL/GenBank/DDBJ databases">
        <title>Annotation of Allomyces macrogynus ATCC 38327.</title>
        <authorList>
            <consortium name="The Broad Institute Genome Sequencing Platform"/>
            <person name="Russ C."/>
            <person name="Cuomo C."/>
            <person name="Burger G."/>
            <person name="Gray M.W."/>
            <person name="Holland P.W.H."/>
            <person name="King N."/>
            <person name="Lang F.B.F."/>
            <person name="Roger A.J."/>
            <person name="Ruiz-Trillo I."/>
            <person name="Young S.K."/>
            <person name="Zeng Q."/>
            <person name="Gargeya S."/>
            <person name="Fitzgerald M."/>
            <person name="Haas B."/>
            <person name="Abouelleil A."/>
            <person name="Alvarado L."/>
            <person name="Arachchi H.M."/>
            <person name="Berlin A."/>
            <person name="Chapman S.B."/>
            <person name="Gearin G."/>
            <person name="Goldberg J."/>
            <person name="Griggs A."/>
            <person name="Gujja S."/>
            <person name="Hansen M."/>
            <person name="Heiman D."/>
            <person name="Howarth C."/>
            <person name="Larimer J."/>
            <person name="Lui A."/>
            <person name="MacDonald P.J.P."/>
            <person name="McCowen C."/>
            <person name="Montmayeur A."/>
            <person name="Murphy C."/>
            <person name="Neiman D."/>
            <person name="Pearson M."/>
            <person name="Priest M."/>
            <person name="Roberts A."/>
            <person name="Saif S."/>
            <person name="Shea T."/>
            <person name="Sisk P."/>
            <person name="Stolte C."/>
            <person name="Sykes S."/>
            <person name="Wortman J."/>
            <person name="Nusbaum C."/>
            <person name="Birren B."/>
        </authorList>
    </citation>
    <scope>NUCLEOTIDE SEQUENCE [LARGE SCALE GENOMIC DNA]</scope>
    <source>
        <strain evidence="2 3">ATCC 38327</strain>
    </source>
</reference>
<organism evidence="2 3">
    <name type="scientific">Allomyces macrogynus (strain ATCC 38327)</name>
    <name type="common">Allomyces javanicus var. macrogynus</name>
    <dbReference type="NCBI Taxonomy" id="578462"/>
    <lineage>
        <taxon>Eukaryota</taxon>
        <taxon>Fungi</taxon>
        <taxon>Fungi incertae sedis</taxon>
        <taxon>Blastocladiomycota</taxon>
        <taxon>Blastocladiomycetes</taxon>
        <taxon>Blastocladiales</taxon>
        <taxon>Blastocladiaceae</taxon>
        <taxon>Allomyces</taxon>
    </lineage>
</organism>
<protein>
    <submittedName>
        <fullName evidence="2">Uncharacterized protein</fullName>
    </submittedName>
</protein>
<dbReference type="VEuPathDB" id="FungiDB:AMAG_02480"/>
<proteinExistence type="predicted"/>
<gene>
    <name evidence="2" type="ORF">AMAG_02480</name>
</gene>
<reference evidence="3" key="2">
    <citation type="submission" date="2009-11" db="EMBL/GenBank/DDBJ databases">
        <title>The Genome Sequence of Allomyces macrogynus strain ATCC 38327.</title>
        <authorList>
            <consortium name="The Broad Institute Genome Sequencing Platform"/>
            <person name="Russ C."/>
            <person name="Cuomo C."/>
            <person name="Shea T."/>
            <person name="Young S.K."/>
            <person name="Zeng Q."/>
            <person name="Koehrsen M."/>
            <person name="Haas B."/>
            <person name="Borodovsky M."/>
            <person name="Guigo R."/>
            <person name="Alvarado L."/>
            <person name="Berlin A."/>
            <person name="Borenstein D."/>
            <person name="Chen Z."/>
            <person name="Engels R."/>
            <person name="Freedman E."/>
            <person name="Gellesch M."/>
            <person name="Goldberg J."/>
            <person name="Griggs A."/>
            <person name="Gujja S."/>
            <person name="Heiman D."/>
            <person name="Hepburn T."/>
            <person name="Howarth C."/>
            <person name="Jen D."/>
            <person name="Larson L."/>
            <person name="Lewis B."/>
            <person name="Mehta T."/>
            <person name="Park D."/>
            <person name="Pearson M."/>
            <person name="Roberts A."/>
            <person name="Saif S."/>
            <person name="Shenoy N."/>
            <person name="Sisk P."/>
            <person name="Stolte C."/>
            <person name="Sykes S."/>
            <person name="Walk T."/>
            <person name="White J."/>
            <person name="Yandava C."/>
            <person name="Burger G."/>
            <person name="Gray M.W."/>
            <person name="Holland P.W.H."/>
            <person name="King N."/>
            <person name="Lang F.B.F."/>
            <person name="Roger A.J."/>
            <person name="Ruiz-Trillo I."/>
            <person name="Lander E."/>
            <person name="Nusbaum C."/>
        </authorList>
    </citation>
    <scope>NUCLEOTIDE SEQUENCE [LARGE SCALE GENOMIC DNA]</scope>
    <source>
        <strain evidence="3">ATCC 38327</strain>
    </source>
</reference>
<accession>A0A0L0S2B9</accession>